<dbReference type="RefSeq" id="WP_173731402.1">
    <property type="nucleotide sequence ID" value="NZ_JABTTE010000013.1"/>
</dbReference>
<gene>
    <name evidence="4" type="ORF">HR057_10575</name>
</gene>
<keyword evidence="1" id="KW-0812">Transmembrane</keyword>
<dbReference type="InterPro" id="IPR052920">
    <property type="entry name" value="DNA-binding_regulatory"/>
</dbReference>
<feature type="domain" description="AB hydrolase-1" evidence="2">
    <location>
        <begin position="96"/>
        <end position="221"/>
    </location>
</feature>
<keyword evidence="1" id="KW-0472">Membrane</keyword>
<evidence type="ECO:0000259" key="2">
    <source>
        <dbReference type="Pfam" id="PF00561"/>
    </source>
</evidence>
<dbReference type="InterPro" id="IPR013595">
    <property type="entry name" value="Pept_S33_TAP-like_C"/>
</dbReference>
<accession>A0A8J8GFI2</accession>
<organism evidence="4 5">
    <name type="scientific">Calidifontibacillus erzurumensis</name>
    <dbReference type="NCBI Taxonomy" id="2741433"/>
    <lineage>
        <taxon>Bacteria</taxon>
        <taxon>Bacillati</taxon>
        <taxon>Bacillota</taxon>
        <taxon>Bacilli</taxon>
        <taxon>Bacillales</taxon>
        <taxon>Bacillaceae</taxon>
        <taxon>Calidifontibacillus/Schinkia group</taxon>
        <taxon>Calidifontibacillus</taxon>
    </lineage>
</organism>
<dbReference type="SUPFAM" id="SSF53474">
    <property type="entry name" value="alpha/beta-Hydrolases"/>
    <property type="match status" value="1"/>
</dbReference>
<evidence type="ECO:0000256" key="1">
    <source>
        <dbReference type="SAM" id="Phobius"/>
    </source>
</evidence>
<evidence type="ECO:0000313" key="5">
    <source>
        <dbReference type="Proteomes" id="UP000625804"/>
    </source>
</evidence>
<keyword evidence="1" id="KW-1133">Transmembrane helix</keyword>
<name>A0A8J8GFI2_9BACI</name>
<protein>
    <submittedName>
        <fullName evidence="4">Alpha/beta hydrolase</fullName>
    </submittedName>
</protein>
<dbReference type="Gene3D" id="3.40.50.1820">
    <property type="entry name" value="alpha/beta hydrolase"/>
    <property type="match status" value="1"/>
</dbReference>
<keyword evidence="4" id="KW-0378">Hydrolase</keyword>
<feature type="transmembrane region" description="Helical" evidence="1">
    <location>
        <begin position="18"/>
        <end position="44"/>
    </location>
</feature>
<evidence type="ECO:0000313" key="4">
    <source>
        <dbReference type="EMBL" id="NSL52196.1"/>
    </source>
</evidence>
<dbReference type="GO" id="GO:0016787">
    <property type="term" value="F:hydrolase activity"/>
    <property type="evidence" value="ECO:0007669"/>
    <property type="project" value="UniProtKB-KW"/>
</dbReference>
<sequence>METSLVLQQKKEKRRKKLFIILIGTILFLFIGVFAISIIVGFSLTKPMRDEIEQKPEQYGLTYEEVEFNSLYDGTLLKGWWIPAQKDQQFIESTDAVVFAHGYGDNRSLEQISVLKLAKRLANEGFNVLVFDFRASGESEGDYTSIGLYEKDDLLSAIQFTKEQKQAEQVHLIGWSMGSVAAILAGVESKDVSSIIADSPFANLREYLETNLPYWSKLPSFPFTNIILGTLPVMLDIDVDKVSPVDSVKQLTDKRLLLITSKSDPAIPYENSQRIYEAVPNKDIVQFWLTESGGHIESYLTNEKEYEEKVLQFLRGL</sequence>
<feature type="domain" description="Peptidase S33 tripeptidyl aminopeptidase-like C-terminal" evidence="3">
    <location>
        <begin position="237"/>
        <end position="314"/>
    </location>
</feature>
<dbReference type="InterPro" id="IPR000073">
    <property type="entry name" value="AB_hydrolase_1"/>
</dbReference>
<dbReference type="Pfam" id="PF00561">
    <property type="entry name" value="Abhydrolase_1"/>
    <property type="match status" value="1"/>
</dbReference>
<proteinExistence type="predicted"/>
<keyword evidence="5" id="KW-1185">Reference proteome</keyword>
<dbReference type="AlphaFoldDB" id="A0A8J8GFI2"/>
<dbReference type="PANTHER" id="PTHR43358">
    <property type="entry name" value="ALPHA/BETA-HYDROLASE"/>
    <property type="match status" value="1"/>
</dbReference>
<dbReference type="InterPro" id="IPR029058">
    <property type="entry name" value="AB_hydrolase_fold"/>
</dbReference>
<dbReference type="Pfam" id="PF08386">
    <property type="entry name" value="Abhydrolase_4"/>
    <property type="match status" value="1"/>
</dbReference>
<dbReference type="Proteomes" id="UP000625804">
    <property type="component" value="Unassembled WGS sequence"/>
</dbReference>
<comment type="caution">
    <text evidence="4">The sequence shown here is derived from an EMBL/GenBank/DDBJ whole genome shotgun (WGS) entry which is preliminary data.</text>
</comment>
<evidence type="ECO:0000259" key="3">
    <source>
        <dbReference type="Pfam" id="PF08386"/>
    </source>
</evidence>
<reference evidence="4" key="1">
    <citation type="submission" date="2020-06" db="EMBL/GenBank/DDBJ databases">
        <title>A novel thermopfilic bacterium from Erzurum, Turkey.</title>
        <authorList>
            <person name="Adiguzel A."/>
            <person name="Ay H."/>
            <person name="Baltaci M.O."/>
        </authorList>
    </citation>
    <scope>NUCLEOTIDE SEQUENCE</scope>
    <source>
        <strain evidence="4">P2</strain>
    </source>
</reference>
<dbReference type="PANTHER" id="PTHR43358:SF4">
    <property type="entry name" value="ALPHA_BETA HYDROLASE FOLD-1 DOMAIN-CONTAINING PROTEIN"/>
    <property type="match status" value="1"/>
</dbReference>
<dbReference type="EMBL" id="JABTTE010000013">
    <property type="protein sequence ID" value="NSL52196.1"/>
    <property type="molecule type" value="Genomic_DNA"/>
</dbReference>